<organism evidence="1 2">
    <name type="scientific">Araneus ventricosus</name>
    <name type="common">Orbweaver spider</name>
    <name type="synonym">Epeira ventricosa</name>
    <dbReference type="NCBI Taxonomy" id="182803"/>
    <lineage>
        <taxon>Eukaryota</taxon>
        <taxon>Metazoa</taxon>
        <taxon>Ecdysozoa</taxon>
        <taxon>Arthropoda</taxon>
        <taxon>Chelicerata</taxon>
        <taxon>Arachnida</taxon>
        <taxon>Araneae</taxon>
        <taxon>Araneomorphae</taxon>
        <taxon>Entelegynae</taxon>
        <taxon>Araneoidea</taxon>
        <taxon>Araneidae</taxon>
        <taxon>Araneus</taxon>
    </lineage>
</organism>
<sequence length="52" mass="5608">ITVSMVKNQDNSEETEEDTLTDLVSHADAAGALELALCYVEQHDAITATNVM</sequence>
<proteinExistence type="predicted"/>
<protein>
    <submittedName>
        <fullName evidence="1">Uncharacterized protein</fullName>
    </submittedName>
</protein>
<feature type="non-terminal residue" evidence="1">
    <location>
        <position position="1"/>
    </location>
</feature>
<gene>
    <name evidence="1" type="ORF">AVEN_226890_1</name>
</gene>
<reference evidence="1 2" key="1">
    <citation type="journal article" date="2019" name="Sci. Rep.">
        <title>Orb-weaving spider Araneus ventricosus genome elucidates the spidroin gene catalogue.</title>
        <authorList>
            <person name="Kono N."/>
            <person name="Nakamura H."/>
            <person name="Ohtoshi R."/>
            <person name="Moran D.A.P."/>
            <person name="Shinohara A."/>
            <person name="Yoshida Y."/>
            <person name="Fujiwara M."/>
            <person name="Mori M."/>
            <person name="Tomita M."/>
            <person name="Arakawa K."/>
        </authorList>
    </citation>
    <scope>NUCLEOTIDE SEQUENCE [LARGE SCALE GENOMIC DNA]</scope>
</reference>
<evidence type="ECO:0000313" key="2">
    <source>
        <dbReference type="Proteomes" id="UP000499080"/>
    </source>
</evidence>
<accession>A0A4Y2MS07</accession>
<evidence type="ECO:0000313" key="1">
    <source>
        <dbReference type="EMBL" id="GBN29925.1"/>
    </source>
</evidence>
<name>A0A4Y2MS07_ARAVE</name>
<comment type="caution">
    <text evidence="1">The sequence shown here is derived from an EMBL/GenBank/DDBJ whole genome shotgun (WGS) entry which is preliminary data.</text>
</comment>
<dbReference type="AlphaFoldDB" id="A0A4Y2MS07"/>
<dbReference type="EMBL" id="BGPR01124558">
    <property type="protein sequence ID" value="GBN29925.1"/>
    <property type="molecule type" value="Genomic_DNA"/>
</dbReference>
<keyword evidence="2" id="KW-1185">Reference proteome</keyword>
<dbReference type="Proteomes" id="UP000499080">
    <property type="component" value="Unassembled WGS sequence"/>
</dbReference>